<keyword evidence="3" id="KW-1185">Reference proteome</keyword>
<feature type="transmembrane region" description="Helical" evidence="1">
    <location>
        <begin position="21"/>
        <end position="39"/>
    </location>
</feature>
<dbReference type="EMBL" id="ML770405">
    <property type="protein sequence ID" value="KAE9383560.1"/>
    <property type="molecule type" value="Genomic_DNA"/>
</dbReference>
<gene>
    <name evidence="2" type="ORF">BT96DRAFT_37611</name>
</gene>
<dbReference type="Proteomes" id="UP000799118">
    <property type="component" value="Unassembled WGS sequence"/>
</dbReference>
<accession>A0A6A4GDN5</accession>
<feature type="transmembrane region" description="Helical" evidence="1">
    <location>
        <begin position="59"/>
        <end position="79"/>
    </location>
</feature>
<organism evidence="2 3">
    <name type="scientific">Gymnopus androsaceus JB14</name>
    <dbReference type="NCBI Taxonomy" id="1447944"/>
    <lineage>
        <taxon>Eukaryota</taxon>
        <taxon>Fungi</taxon>
        <taxon>Dikarya</taxon>
        <taxon>Basidiomycota</taxon>
        <taxon>Agaricomycotina</taxon>
        <taxon>Agaricomycetes</taxon>
        <taxon>Agaricomycetidae</taxon>
        <taxon>Agaricales</taxon>
        <taxon>Marasmiineae</taxon>
        <taxon>Omphalotaceae</taxon>
        <taxon>Gymnopus</taxon>
    </lineage>
</organism>
<dbReference type="AlphaFoldDB" id="A0A6A4GDN5"/>
<keyword evidence="1" id="KW-1133">Transmembrane helix</keyword>
<reference evidence="2" key="1">
    <citation type="journal article" date="2019" name="Environ. Microbiol.">
        <title>Fungal ecological strategies reflected in gene transcription - a case study of two litter decomposers.</title>
        <authorList>
            <person name="Barbi F."/>
            <person name="Kohler A."/>
            <person name="Barry K."/>
            <person name="Baskaran P."/>
            <person name="Daum C."/>
            <person name="Fauchery L."/>
            <person name="Ihrmark K."/>
            <person name="Kuo A."/>
            <person name="LaButti K."/>
            <person name="Lipzen A."/>
            <person name="Morin E."/>
            <person name="Grigoriev I.V."/>
            <person name="Henrissat B."/>
            <person name="Lindahl B."/>
            <person name="Martin F."/>
        </authorList>
    </citation>
    <scope>NUCLEOTIDE SEQUENCE</scope>
    <source>
        <strain evidence="2">JB14</strain>
    </source>
</reference>
<evidence type="ECO:0000313" key="2">
    <source>
        <dbReference type="EMBL" id="KAE9383560.1"/>
    </source>
</evidence>
<sequence>MKQILFFSPLDFLPSLAFSRVLSLQWMHMYMFFLAILLLDDYNGEYDYPSFPLLPILPSRFFFVSSTIITNSCVSPFFFSSLRLHCLPLTY</sequence>
<keyword evidence="1" id="KW-0812">Transmembrane</keyword>
<keyword evidence="1" id="KW-0472">Membrane</keyword>
<proteinExistence type="predicted"/>
<evidence type="ECO:0000313" key="3">
    <source>
        <dbReference type="Proteomes" id="UP000799118"/>
    </source>
</evidence>
<name>A0A6A4GDN5_9AGAR</name>
<protein>
    <submittedName>
        <fullName evidence="2">Uncharacterized protein</fullName>
    </submittedName>
</protein>
<evidence type="ECO:0000256" key="1">
    <source>
        <dbReference type="SAM" id="Phobius"/>
    </source>
</evidence>